<dbReference type="InterPro" id="IPR050137">
    <property type="entry name" value="PyrR_bifunctional"/>
</dbReference>
<evidence type="ECO:0000313" key="2">
    <source>
        <dbReference type="EMBL" id="SKA07674.1"/>
    </source>
</evidence>
<sequence length="166" mass="18021">MADKKYILSKEAAAQKLNRMALELAEHLNGDQVPVVLIGIRNSGMVIAEKTGELLAQYITAPITVISASLDKSSPAEVTLSKTMDFNGLHVVVIDDVTNSGRTLLYALRPLLDAHPKSIQTLVLVERMHKMFPVKPDYVGLSIATTLADHIEVEVENGQVAGAFLM</sequence>
<dbReference type="PANTHER" id="PTHR11608">
    <property type="entry name" value="BIFUNCTIONAL PROTEIN PYRR"/>
    <property type="match status" value="1"/>
</dbReference>
<dbReference type="OrthoDB" id="664757at2"/>
<dbReference type="Proteomes" id="UP000190888">
    <property type="component" value="Unassembled WGS sequence"/>
</dbReference>
<evidence type="ECO:0000259" key="1">
    <source>
        <dbReference type="Pfam" id="PF00156"/>
    </source>
</evidence>
<keyword evidence="3" id="KW-1185">Reference proteome</keyword>
<dbReference type="InterPro" id="IPR029057">
    <property type="entry name" value="PRTase-like"/>
</dbReference>
<dbReference type="STRING" id="413434.SAMN04488132_109132"/>
<dbReference type="AlphaFoldDB" id="A0A1T4QVF1"/>
<evidence type="ECO:0000313" key="3">
    <source>
        <dbReference type="Proteomes" id="UP000190888"/>
    </source>
</evidence>
<dbReference type="SUPFAM" id="SSF53271">
    <property type="entry name" value="PRTase-like"/>
    <property type="match status" value="1"/>
</dbReference>
<protein>
    <submittedName>
        <fullName evidence="2">Pyrimidine operon attenuation protein / uracil phosphoribosyltransferase</fullName>
    </submittedName>
</protein>
<proteinExistence type="predicted"/>
<accession>A0A1T4QVF1</accession>
<dbReference type="EMBL" id="FUWH01000009">
    <property type="protein sequence ID" value="SKA07674.1"/>
    <property type="molecule type" value="Genomic_DNA"/>
</dbReference>
<reference evidence="2 3" key="1">
    <citation type="submission" date="2017-02" db="EMBL/GenBank/DDBJ databases">
        <authorList>
            <person name="Peterson S.W."/>
        </authorList>
    </citation>
    <scope>NUCLEOTIDE SEQUENCE [LARGE SCALE GENOMIC DNA]</scope>
    <source>
        <strain evidence="2 3">DSM 22335</strain>
    </source>
</reference>
<dbReference type="PANTHER" id="PTHR11608:SF0">
    <property type="entry name" value="BIFUNCTIONAL PROTEIN PYRR"/>
    <property type="match status" value="1"/>
</dbReference>
<dbReference type="GO" id="GO:0016757">
    <property type="term" value="F:glycosyltransferase activity"/>
    <property type="evidence" value="ECO:0007669"/>
    <property type="project" value="UniProtKB-KW"/>
</dbReference>
<gene>
    <name evidence="2" type="ORF">SAMN04488132_109132</name>
</gene>
<dbReference type="CDD" id="cd06223">
    <property type="entry name" value="PRTases_typeI"/>
    <property type="match status" value="1"/>
</dbReference>
<feature type="domain" description="Phosphoribosyltransferase" evidence="1">
    <location>
        <begin position="7"/>
        <end position="147"/>
    </location>
</feature>
<dbReference type="Pfam" id="PF00156">
    <property type="entry name" value="Pribosyltran"/>
    <property type="match status" value="1"/>
</dbReference>
<dbReference type="InterPro" id="IPR000836">
    <property type="entry name" value="PRTase_dom"/>
</dbReference>
<name>A0A1T4QVF1_9BACT</name>
<dbReference type="Gene3D" id="3.40.50.2020">
    <property type="match status" value="1"/>
</dbReference>
<dbReference type="RefSeq" id="WP_078832226.1">
    <property type="nucleotide sequence ID" value="NZ_FUWH01000009.1"/>
</dbReference>
<keyword evidence="2" id="KW-0328">Glycosyltransferase</keyword>
<keyword evidence="2" id="KW-0808">Transferase</keyword>
<organism evidence="2 3">
    <name type="scientific">Sediminibacterium ginsengisoli</name>
    <dbReference type="NCBI Taxonomy" id="413434"/>
    <lineage>
        <taxon>Bacteria</taxon>
        <taxon>Pseudomonadati</taxon>
        <taxon>Bacteroidota</taxon>
        <taxon>Chitinophagia</taxon>
        <taxon>Chitinophagales</taxon>
        <taxon>Chitinophagaceae</taxon>
        <taxon>Sediminibacterium</taxon>
    </lineage>
</organism>